<dbReference type="InterPro" id="IPR007274">
    <property type="entry name" value="Cop_transporter"/>
</dbReference>
<evidence type="ECO:0000256" key="1">
    <source>
        <dbReference type="ARBA" id="ARBA00004141"/>
    </source>
</evidence>
<dbReference type="PANTHER" id="PTHR12483">
    <property type="entry name" value="SOLUTE CARRIER FAMILY 31 COPPER TRANSPORTERS"/>
    <property type="match status" value="1"/>
</dbReference>
<keyword evidence="3 5" id="KW-1133">Transmembrane helix</keyword>
<dbReference type="Pfam" id="PF04145">
    <property type="entry name" value="Ctr"/>
    <property type="match status" value="1"/>
</dbReference>
<sequence length="222" mass="24542">MYMGTTYTGTAGQPLPTSAASAGSTDSSSSDMSMMMMNEYFTSYYKDYPVLFKNLHANSRASAFGIFVLIFVACFFFRGFGFLGSYLEHNVFHNYTNSVLVEKEDCECDPSEESEGGKKIGPEHETTTAPLLLTSHSNKSYSQIFKELFFPGMVELCKDSIRLVIAFVVVMIGYALMLTTMSFVLVYFFAVCSGLAFSEVFFNRLAMVLGVNRTGGPCSGMH</sequence>
<accession>A0A448YID3</accession>
<name>A0A448YID3_BRENA</name>
<evidence type="ECO:0000256" key="5">
    <source>
        <dbReference type="RuleBase" id="RU367022"/>
    </source>
</evidence>
<comment type="subcellular location">
    <subcellularLocation>
        <location evidence="1 5">Membrane</location>
        <topology evidence="1 5">Multi-pass membrane protein</topology>
    </subcellularLocation>
</comment>
<protein>
    <recommendedName>
        <fullName evidence="5">Copper transport protein</fullName>
    </recommendedName>
</protein>
<dbReference type="EMBL" id="CAACVR010000006">
    <property type="protein sequence ID" value="VEU20641.1"/>
    <property type="molecule type" value="Genomic_DNA"/>
</dbReference>
<keyword evidence="5" id="KW-0813">Transport</keyword>
<dbReference type="GO" id="GO:0005375">
    <property type="term" value="F:copper ion transmembrane transporter activity"/>
    <property type="evidence" value="ECO:0007669"/>
    <property type="project" value="UniProtKB-UniRule"/>
</dbReference>
<dbReference type="OrthoDB" id="73901at2759"/>
<keyword evidence="5" id="KW-0187">Copper transport</keyword>
<evidence type="ECO:0000313" key="6">
    <source>
        <dbReference type="EMBL" id="VEU20641.1"/>
    </source>
</evidence>
<feature type="transmembrane region" description="Helical" evidence="5">
    <location>
        <begin position="61"/>
        <end position="80"/>
    </location>
</feature>
<keyword evidence="5" id="KW-0186">Copper</keyword>
<comment type="similarity">
    <text evidence="5">Belongs to the copper transporter (Ctr) (TC 1.A.56) family. SLC31A subfamily.</text>
</comment>
<dbReference type="STRING" id="13370.A0A448YID3"/>
<dbReference type="Proteomes" id="UP000290900">
    <property type="component" value="Unassembled WGS sequence"/>
</dbReference>
<keyword evidence="4 5" id="KW-0472">Membrane</keyword>
<proteinExistence type="inferred from homology"/>
<gene>
    <name evidence="6" type="ORF">BRENAR_LOCUS1376</name>
</gene>
<feature type="transmembrane region" description="Helical" evidence="5">
    <location>
        <begin position="160"/>
        <end position="178"/>
    </location>
</feature>
<keyword evidence="5" id="KW-0406">Ion transport</keyword>
<feature type="transmembrane region" description="Helical" evidence="5">
    <location>
        <begin position="184"/>
        <end position="202"/>
    </location>
</feature>
<dbReference type="InParanoid" id="A0A448YID3"/>
<reference evidence="6 7" key="1">
    <citation type="submission" date="2018-12" db="EMBL/GenBank/DDBJ databases">
        <authorList>
            <person name="Tiukova I."/>
            <person name="Dainat J."/>
        </authorList>
    </citation>
    <scope>NUCLEOTIDE SEQUENCE [LARGE SCALE GENOMIC DNA]</scope>
</reference>
<dbReference type="AlphaFoldDB" id="A0A448YID3"/>
<evidence type="ECO:0000256" key="4">
    <source>
        <dbReference type="ARBA" id="ARBA00023136"/>
    </source>
</evidence>
<evidence type="ECO:0000313" key="7">
    <source>
        <dbReference type="Proteomes" id="UP000290900"/>
    </source>
</evidence>
<dbReference type="PANTHER" id="PTHR12483:SF27">
    <property type="entry name" value="COPPER TRANSPORT PROTEIN CTR1"/>
    <property type="match status" value="1"/>
</dbReference>
<evidence type="ECO:0000256" key="2">
    <source>
        <dbReference type="ARBA" id="ARBA00022692"/>
    </source>
</evidence>
<evidence type="ECO:0000256" key="3">
    <source>
        <dbReference type="ARBA" id="ARBA00022989"/>
    </source>
</evidence>
<keyword evidence="7" id="KW-1185">Reference proteome</keyword>
<keyword evidence="2 5" id="KW-0812">Transmembrane</keyword>
<dbReference type="GO" id="GO:0005886">
    <property type="term" value="C:plasma membrane"/>
    <property type="evidence" value="ECO:0007669"/>
    <property type="project" value="TreeGrafter"/>
</dbReference>
<organism evidence="6 7">
    <name type="scientific">Brettanomyces naardenensis</name>
    <name type="common">Yeast</name>
    <dbReference type="NCBI Taxonomy" id="13370"/>
    <lineage>
        <taxon>Eukaryota</taxon>
        <taxon>Fungi</taxon>
        <taxon>Dikarya</taxon>
        <taxon>Ascomycota</taxon>
        <taxon>Saccharomycotina</taxon>
        <taxon>Pichiomycetes</taxon>
        <taxon>Pichiales</taxon>
        <taxon>Pichiaceae</taxon>
        <taxon>Brettanomyces</taxon>
    </lineage>
</organism>